<dbReference type="Gene3D" id="2.60.210.10">
    <property type="entry name" value="Apoptosis, Tumor Necrosis Factor Receptor Associated Protein 2, Chain A"/>
    <property type="match status" value="1"/>
</dbReference>
<dbReference type="CDD" id="cd18280">
    <property type="entry name" value="BTB_POZ_BPM_plant"/>
    <property type="match status" value="1"/>
</dbReference>
<dbReference type="InterPro" id="IPR002083">
    <property type="entry name" value="MATH/TRAF_dom"/>
</dbReference>
<dbReference type="InterPro" id="IPR000210">
    <property type="entry name" value="BTB/POZ_dom"/>
</dbReference>
<dbReference type="Gene3D" id="3.30.710.10">
    <property type="entry name" value="Potassium Channel Kv1.1, Chain A"/>
    <property type="match status" value="1"/>
</dbReference>
<gene>
    <name evidence="5" type="ORF">LUZ62_065459</name>
</gene>
<dbReference type="PANTHER" id="PTHR26379">
    <property type="entry name" value="BTB/POZ AND MATH DOMAIN-CONTAINING PROTEIN 1"/>
    <property type="match status" value="1"/>
</dbReference>
<dbReference type="SMART" id="SM00225">
    <property type="entry name" value="BTB"/>
    <property type="match status" value="1"/>
</dbReference>
<dbReference type="InterPro" id="IPR056423">
    <property type="entry name" value="BACK_BPM_SPOP"/>
</dbReference>
<evidence type="ECO:0000259" key="3">
    <source>
        <dbReference type="PROSITE" id="PS50097"/>
    </source>
</evidence>
<reference evidence="5" key="1">
    <citation type="submission" date="2022-08" db="EMBL/GenBank/DDBJ databases">
        <authorList>
            <person name="Marques A."/>
        </authorList>
    </citation>
    <scope>NUCLEOTIDE SEQUENCE</scope>
    <source>
        <strain evidence="5">RhyPub2mFocal</strain>
        <tissue evidence="5">Leaves</tissue>
    </source>
</reference>
<sequence length="360" mass="40548">MADSDKMEMDAICRMETHTKTYCVKIEGYSLTKVLKEKTSIEIGSFHLAGNRWGIHFYPNGSWSKTDFIALHLLLLTQPATQLVIKFKYILLDPKGNYMGTMKSSYCTYSERGDNFGFSEFMKRTDVEASEYLKDDCLTVKLHLSVIKPFFVDATRKEFIVPSSDLHQHFGGLLESGEGADVTFEIEEEVFSAHRNVLAARSPVFKAQLFGSMMESKMDKIMIEDMSAEVFKIMLQFIYTDMLPPEVEVSFGMAQNLLVAADRYGLERLKVICEKKLCDSLDVETVATTLLLANQHNCGQLKCVCIDFVASSDVVGYVMETDGFKHLMSCSPLLLKDILDKGGSITGRVKLEPHLPPWSP</sequence>
<proteinExistence type="inferred from homology"/>
<dbReference type="Pfam" id="PF00651">
    <property type="entry name" value="BTB"/>
    <property type="match status" value="1"/>
</dbReference>
<dbReference type="AlphaFoldDB" id="A0AAV8ET07"/>
<evidence type="ECO:0000313" key="5">
    <source>
        <dbReference type="EMBL" id="KAJ4781202.1"/>
    </source>
</evidence>
<organism evidence="5 6">
    <name type="scientific">Rhynchospora pubera</name>
    <dbReference type="NCBI Taxonomy" id="906938"/>
    <lineage>
        <taxon>Eukaryota</taxon>
        <taxon>Viridiplantae</taxon>
        <taxon>Streptophyta</taxon>
        <taxon>Embryophyta</taxon>
        <taxon>Tracheophyta</taxon>
        <taxon>Spermatophyta</taxon>
        <taxon>Magnoliopsida</taxon>
        <taxon>Liliopsida</taxon>
        <taxon>Poales</taxon>
        <taxon>Cyperaceae</taxon>
        <taxon>Cyperoideae</taxon>
        <taxon>Rhynchosporeae</taxon>
        <taxon>Rhynchospora</taxon>
    </lineage>
</organism>
<dbReference type="SUPFAM" id="SSF49599">
    <property type="entry name" value="TRAF domain-like"/>
    <property type="match status" value="1"/>
</dbReference>
<dbReference type="Pfam" id="PF22486">
    <property type="entry name" value="MATH_2"/>
    <property type="match status" value="1"/>
</dbReference>
<name>A0AAV8ET07_9POAL</name>
<dbReference type="InterPro" id="IPR011333">
    <property type="entry name" value="SKP1/BTB/POZ_sf"/>
</dbReference>
<comment type="similarity">
    <text evidence="2">Belongs to the Tdpoz family.</text>
</comment>
<dbReference type="PROSITE" id="PS50097">
    <property type="entry name" value="BTB"/>
    <property type="match status" value="1"/>
</dbReference>
<dbReference type="PROSITE" id="PS50144">
    <property type="entry name" value="MATH"/>
    <property type="match status" value="1"/>
</dbReference>
<evidence type="ECO:0000313" key="6">
    <source>
        <dbReference type="Proteomes" id="UP001140206"/>
    </source>
</evidence>
<evidence type="ECO:0000256" key="2">
    <source>
        <dbReference type="ARBA" id="ARBA00010846"/>
    </source>
</evidence>
<keyword evidence="6" id="KW-1185">Reference proteome</keyword>
<accession>A0AAV8ET07</accession>
<dbReference type="CDD" id="cd00121">
    <property type="entry name" value="MATH"/>
    <property type="match status" value="1"/>
</dbReference>
<dbReference type="InterPro" id="IPR008974">
    <property type="entry name" value="TRAF-like"/>
</dbReference>
<dbReference type="PANTHER" id="PTHR26379:SF187">
    <property type="entry name" value="OS07G0655300 PROTEIN"/>
    <property type="match status" value="1"/>
</dbReference>
<evidence type="ECO:0000259" key="4">
    <source>
        <dbReference type="PROSITE" id="PS50144"/>
    </source>
</evidence>
<protein>
    <submittedName>
        <fullName evidence="5">BTB/POZ and MATH domain-containing protein 2</fullName>
    </submittedName>
</protein>
<comment type="caution">
    <text evidence="5">The sequence shown here is derived from an EMBL/GenBank/DDBJ whole genome shotgun (WGS) entry which is preliminary data.</text>
</comment>
<comment type="pathway">
    <text evidence="1">Protein modification; protein ubiquitination.</text>
</comment>
<dbReference type="Pfam" id="PF24570">
    <property type="entry name" value="BACK_BPM_SPOP"/>
    <property type="match status" value="1"/>
</dbReference>
<dbReference type="Gene3D" id="1.25.40.420">
    <property type="match status" value="1"/>
</dbReference>
<dbReference type="SUPFAM" id="SSF54695">
    <property type="entry name" value="POZ domain"/>
    <property type="match status" value="1"/>
</dbReference>
<feature type="domain" description="BTB" evidence="3">
    <location>
        <begin position="180"/>
        <end position="247"/>
    </location>
</feature>
<dbReference type="InterPro" id="IPR045005">
    <property type="entry name" value="BPM1-6"/>
</dbReference>
<feature type="domain" description="MATH" evidence="4">
    <location>
        <begin position="19"/>
        <end position="144"/>
    </location>
</feature>
<dbReference type="Proteomes" id="UP001140206">
    <property type="component" value="Chromosome 3"/>
</dbReference>
<evidence type="ECO:0000256" key="1">
    <source>
        <dbReference type="ARBA" id="ARBA00004906"/>
    </source>
</evidence>
<dbReference type="GO" id="GO:0016567">
    <property type="term" value="P:protein ubiquitination"/>
    <property type="evidence" value="ECO:0007669"/>
    <property type="project" value="InterPro"/>
</dbReference>
<dbReference type="EMBL" id="JAMFTS010000003">
    <property type="protein sequence ID" value="KAJ4781202.1"/>
    <property type="molecule type" value="Genomic_DNA"/>
</dbReference>